<organism evidence="7 8">
    <name type="scientific">Pseudopithomyces chartarum</name>
    <dbReference type="NCBI Taxonomy" id="1892770"/>
    <lineage>
        <taxon>Eukaryota</taxon>
        <taxon>Fungi</taxon>
        <taxon>Dikarya</taxon>
        <taxon>Ascomycota</taxon>
        <taxon>Pezizomycotina</taxon>
        <taxon>Dothideomycetes</taxon>
        <taxon>Pleosporomycetidae</taxon>
        <taxon>Pleosporales</taxon>
        <taxon>Massarineae</taxon>
        <taxon>Didymosphaeriaceae</taxon>
        <taxon>Pseudopithomyces</taxon>
    </lineage>
</organism>
<feature type="coiled-coil region" evidence="3">
    <location>
        <begin position="236"/>
        <end position="264"/>
    </location>
</feature>
<evidence type="ECO:0000259" key="4">
    <source>
        <dbReference type="Pfam" id="PF06985"/>
    </source>
</evidence>
<dbReference type="Proteomes" id="UP001280581">
    <property type="component" value="Unassembled WGS sequence"/>
</dbReference>
<dbReference type="InterPro" id="IPR027417">
    <property type="entry name" value="P-loop_NTPase"/>
</dbReference>
<feature type="domain" description="Heterokaryon incompatibility" evidence="4">
    <location>
        <begin position="27"/>
        <end position="115"/>
    </location>
</feature>
<feature type="repeat" description="ANK" evidence="2">
    <location>
        <begin position="905"/>
        <end position="934"/>
    </location>
</feature>
<dbReference type="Gene3D" id="1.25.40.20">
    <property type="entry name" value="Ankyrin repeat-containing domain"/>
    <property type="match status" value="3"/>
</dbReference>
<dbReference type="InterPro" id="IPR056884">
    <property type="entry name" value="NPHP3-like_N"/>
</dbReference>
<dbReference type="Pfam" id="PF24883">
    <property type="entry name" value="NPHP3_N"/>
    <property type="match status" value="1"/>
</dbReference>
<feature type="repeat" description="ANK" evidence="2">
    <location>
        <begin position="765"/>
        <end position="797"/>
    </location>
</feature>
<proteinExistence type="predicted"/>
<comment type="caution">
    <text evidence="7">The sequence shown here is derived from an EMBL/GenBank/DDBJ whole genome shotgun (WGS) entry which is preliminary data.</text>
</comment>
<dbReference type="SUPFAM" id="SSF52540">
    <property type="entry name" value="P-loop containing nucleoside triphosphate hydrolases"/>
    <property type="match status" value="1"/>
</dbReference>
<protein>
    <submittedName>
        <fullName evidence="7">Uncharacterized protein</fullName>
    </submittedName>
</protein>
<evidence type="ECO:0000313" key="8">
    <source>
        <dbReference type="Proteomes" id="UP001280581"/>
    </source>
</evidence>
<accession>A0AAN6RF42</accession>
<gene>
    <name evidence="7" type="ORF">GRF29_106g1725640</name>
</gene>
<dbReference type="Pfam" id="PF22939">
    <property type="entry name" value="WHD_GPIID"/>
    <property type="match status" value="1"/>
</dbReference>
<dbReference type="InterPro" id="IPR036770">
    <property type="entry name" value="Ankyrin_rpt-contain_sf"/>
</dbReference>
<dbReference type="InterPro" id="IPR010730">
    <property type="entry name" value="HET"/>
</dbReference>
<feature type="domain" description="GPI inositol-deacylase winged helix" evidence="5">
    <location>
        <begin position="570"/>
        <end position="660"/>
    </location>
</feature>
<evidence type="ECO:0000259" key="5">
    <source>
        <dbReference type="Pfam" id="PF22939"/>
    </source>
</evidence>
<keyword evidence="8" id="KW-1185">Reference proteome</keyword>
<dbReference type="PANTHER" id="PTHR10622">
    <property type="entry name" value="HET DOMAIN-CONTAINING PROTEIN"/>
    <property type="match status" value="1"/>
</dbReference>
<dbReference type="InterPro" id="IPR054471">
    <property type="entry name" value="GPIID_WHD"/>
</dbReference>
<feature type="domain" description="Nephrocystin 3-like N-terminal" evidence="6">
    <location>
        <begin position="291"/>
        <end position="454"/>
    </location>
</feature>
<dbReference type="InterPro" id="IPR002110">
    <property type="entry name" value="Ankyrin_rpt"/>
</dbReference>
<feature type="repeat" description="ANK" evidence="2">
    <location>
        <begin position="836"/>
        <end position="864"/>
    </location>
</feature>
<evidence type="ECO:0000259" key="6">
    <source>
        <dbReference type="Pfam" id="PF24883"/>
    </source>
</evidence>
<dbReference type="Pfam" id="PF06985">
    <property type="entry name" value="HET"/>
    <property type="match status" value="1"/>
</dbReference>
<keyword evidence="2" id="KW-0040">ANK repeat</keyword>
<dbReference type="AlphaFoldDB" id="A0AAN6RF42"/>
<feature type="repeat" description="ANK" evidence="2">
    <location>
        <begin position="866"/>
        <end position="898"/>
    </location>
</feature>
<evidence type="ECO:0000256" key="3">
    <source>
        <dbReference type="SAM" id="Coils"/>
    </source>
</evidence>
<reference evidence="7 8" key="1">
    <citation type="submission" date="2021-02" db="EMBL/GenBank/DDBJ databases">
        <title>Genome assembly of Pseudopithomyces chartarum.</title>
        <authorList>
            <person name="Jauregui R."/>
            <person name="Singh J."/>
            <person name="Voisey C."/>
        </authorList>
    </citation>
    <scope>NUCLEOTIDE SEQUENCE [LARGE SCALE GENOMIC DNA]</scope>
    <source>
        <strain evidence="7 8">AGR01</strain>
    </source>
</reference>
<sequence length="1228" mass="138028">MRLLEYTSKDSVRLTEQFVNDEKTPPYAILSHTWLEGQEVTFDDLINGNGTDKTGYNKIMFCARQAHRDGLDYCWVDTCCINKSSSAELSEAINSMFRWYQKAQRCYAYLSDVPNSTPNGDVEDFQSWELYFRQSRWFTRGWTLQELIAPRTVEFFSKEEEFLGSKETLAQLLHEITHIPIEVLQGKSSLGYSVTERFSWAAKRQTTRAEDESYCLLGIFDIQMPLLYGEGRQKAVKRLKREIKEAAEDHANAQLQEVQREDQKTNMISRWLSAPDPTMNYQKALKQRQSDTGIWFLESEQYAQWKTGILSFLWLHGIPGCGKTILTSTILQDIFQHCNGDTSKAIVYFFFDFNDVRKQSVELMLRSLIDQLFQQCVVVPKSLWNLFISHENTKRECSLDTLLEVLQQILQEFPHVYIILDALDECSQRAQLTNVLETMSTWHVQSSHILLVSRRERDIEVSLETFIQQHSFVDLQSELVDRDIEKYVRKRLSDDKQLSRWGKDPALRQDIETTLMKGARGMFRWAVCQLDALRECRTRASLRKSLEALPPTLDQTYDRILASISTTDIRYAIPILRWLTFSKRPLSVDEIAEIVAIDLGDEAKFDRDEVLEDPLDVLNICPSLVIITTEEKKRSSSQARQIVALAHFSVKEYLVSDRIRQGLAACYSMQSALCHDAIARSCLAYLLQFQGSHVLTKDNKKEFSLAEYAARYWASHASATDEQAETYIREAVLLLSNSDAYSNMIGFYHPDDFLTIIRFKHQKKLRMTPLYWTALSGLTRLSRLLLDQGVDVNAQNCGVFGNALQAASNKGHHLTVELLLERGADVNAHGGLYHYALHAAALKGRLSIVKLLIDHGADINARGNRIYESVLQIAAKEGHDLTIKLLLDKGAEVNAPSSSQALYGNALEAASSGGHQSTVELLLDNGAEINMHSSRTFGTAIQKALQWRHQSVVELLQRRGADFDVHGGEEYGNTLEAASFGGNEVVVKQLIDKGVNIDAPAGRYYGNALQVASYRGYETMVKLLLDEGADVNAPGSKKHGSALQAASCEGHEHIIKLLLDNGADINAHGGVEYGTALQSVAYKGRADLVKLLLNAGANINFQSGGYYGNALQAASYRGHEAVVKLLLDEGADVNPSAGDTYRRTALHFAAYGEKISIFQSLIDFGLDPSALDVKGDGALTYAVLSGKLKMVQAVLRSGPAFSSENSLWSPLHWALESSRYCYLPSYSR</sequence>
<name>A0AAN6RF42_9PLEO</name>
<evidence type="ECO:0000256" key="1">
    <source>
        <dbReference type="ARBA" id="ARBA00022737"/>
    </source>
</evidence>
<feature type="repeat" description="ANK" evidence="2">
    <location>
        <begin position="1141"/>
        <end position="1173"/>
    </location>
</feature>
<evidence type="ECO:0000313" key="7">
    <source>
        <dbReference type="EMBL" id="KAK3204112.1"/>
    </source>
</evidence>
<dbReference type="EMBL" id="WVTA01000010">
    <property type="protein sequence ID" value="KAK3204112.1"/>
    <property type="molecule type" value="Genomic_DNA"/>
</dbReference>
<feature type="repeat" description="ANK" evidence="2">
    <location>
        <begin position="1004"/>
        <end position="1036"/>
    </location>
</feature>
<dbReference type="Gene3D" id="3.40.50.300">
    <property type="entry name" value="P-loop containing nucleotide triphosphate hydrolases"/>
    <property type="match status" value="1"/>
</dbReference>
<dbReference type="PANTHER" id="PTHR10622:SF13">
    <property type="entry name" value="NACHT DOMAIN-CONTAINING PROTEIN"/>
    <property type="match status" value="1"/>
</dbReference>
<dbReference type="SMART" id="SM00248">
    <property type="entry name" value="ANK"/>
    <property type="match status" value="13"/>
</dbReference>
<feature type="repeat" description="ANK" evidence="2">
    <location>
        <begin position="1038"/>
        <end position="1070"/>
    </location>
</feature>
<keyword evidence="1" id="KW-0677">Repeat</keyword>
<dbReference type="PROSITE" id="PS50297">
    <property type="entry name" value="ANK_REP_REGION"/>
    <property type="match status" value="8"/>
</dbReference>
<evidence type="ECO:0000256" key="2">
    <source>
        <dbReference type="PROSITE-ProRule" id="PRU00023"/>
    </source>
</evidence>
<feature type="repeat" description="ANK" evidence="2">
    <location>
        <begin position="1072"/>
        <end position="1104"/>
    </location>
</feature>
<dbReference type="SUPFAM" id="SSF48403">
    <property type="entry name" value="Ankyrin repeat"/>
    <property type="match status" value="2"/>
</dbReference>
<feature type="repeat" description="ANK" evidence="2">
    <location>
        <begin position="802"/>
        <end position="831"/>
    </location>
</feature>
<feature type="repeat" description="ANK" evidence="2">
    <location>
        <begin position="1106"/>
        <end position="1138"/>
    </location>
</feature>
<dbReference type="PROSITE" id="PS50088">
    <property type="entry name" value="ANK_REPEAT"/>
    <property type="match status" value="10"/>
</dbReference>
<keyword evidence="3" id="KW-0175">Coiled coil</keyword>
<dbReference type="Pfam" id="PF12796">
    <property type="entry name" value="Ank_2"/>
    <property type="match status" value="3"/>
</dbReference>